<accession>A0ABW2ZT46</accession>
<dbReference type="RefSeq" id="WP_378749508.1">
    <property type="nucleotide sequence ID" value="NZ_JBHSSV010000001.1"/>
</dbReference>
<proteinExistence type="predicted"/>
<name>A0ABW2ZT46_9MICO</name>
<gene>
    <name evidence="1" type="ORF">ACFQZV_11060</name>
</gene>
<keyword evidence="2" id="KW-1185">Reference proteome</keyword>
<evidence type="ECO:0000313" key="2">
    <source>
        <dbReference type="Proteomes" id="UP001597042"/>
    </source>
</evidence>
<reference evidence="2" key="1">
    <citation type="journal article" date="2019" name="Int. J. Syst. Evol. Microbiol.">
        <title>The Global Catalogue of Microorganisms (GCM) 10K type strain sequencing project: providing services to taxonomists for standard genome sequencing and annotation.</title>
        <authorList>
            <consortium name="The Broad Institute Genomics Platform"/>
            <consortium name="The Broad Institute Genome Sequencing Center for Infectious Disease"/>
            <person name="Wu L."/>
            <person name="Ma J."/>
        </authorList>
    </citation>
    <scope>NUCLEOTIDE SEQUENCE [LARGE SCALE GENOMIC DNA]</scope>
    <source>
        <strain evidence="2">CCUG 50754</strain>
    </source>
</reference>
<evidence type="ECO:0000313" key="1">
    <source>
        <dbReference type="EMBL" id="MFD0781832.1"/>
    </source>
</evidence>
<dbReference type="Proteomes" id="UP001597042">
    <property type="component" value="Unassembled WGS sequence"/>
</dbReference>
<protein>
    <submittedName>
        <fullName evidence="1">Uncharacterized protein</fullName>
    </submittedName>
</protein>
<dbReference type="EMBL" id="JBHTIM010000001">
    <property type="protein sequence ID" value="MFD0781832.1"/>
    <property type="molecule type" value="Genomic_DNA"/>
</dbReference>
<organism evidence="1 2">
    <name type="scientific">Microbacterium koreense</name>
    <dbReference type="NCBI Taxonomy" id="323761"/>
    <lineage>
        <taxon>Bacteria</taxon>
        <taxon>Bacillati</taxon>
        <taxon>Actinomycetota</taxon>
        <taxon>Actinomycetes</taxon>
        <taxon>Micrococcales</taxon>
        <taxon>Microbacteriaceae</taxon>
        <taxon>Microbacterium</taxon>
    </lineage>
</organism>
<sequence>MDGANETPSDLLSNLEVIEAQPLATRAAAYESLHDALARRLDTDPGAGPAS</sequence>
<comment type="caution">
    <text evidence="1">The sequence shown here is derived from an EMBL/GenBank/DDBJ whole genome shotgun (WGS) entry which is preliminary data.</text>
</comment>